<dbReference type="InterPro" id="IPR011989">
    <property type="entry name" value="ARM-like"/>
</dbReference>
<evidence type="ECO:0000313" key="9">
    <source>
        <dbReference type="Proteomes" id="UP000472277"/>
    </source>
</evidence>
<dbReference type="PANTHER" id="PTHR10372:SF1">
    <property type="entry name" value="PLAKOPHILIN-3"/>
    <property type="match status" value="1"/>
</dbReference>
<dbReference type="InterPro" id="IPR000225">
    <property type="entry name" value="Armadillo"/>
</dbReference>
<keyword evidence="3" id="KW-0677">Repeat</keyword>
<evidence type="ECO:0000256" key="6">
    <source>
        <dbReference type="PROSITE-ProRule" id="PRU00259"/>
    </source>
</evidence>
<evidence type="ECO:0000256" key="2">
    <source>
        <dbReference type="ARBA" id="ARBA00005462"/>
    </source>
</evidence>
<evidence type="ECO:0000256" key="3">
    <source>
        <dbReference type="ARBA" id="ARBA00022737"/>
    </source>
</evidence>
<dbReference type="GO" id="GO:0005912">
    <property type="term" value="C:adherens junction"/>
    <property type="evidence" value="ECO:0007669"/>
    <property type="project" value="TreeGrafter"/>
</dbReference>
<dbReference type="AlphaFoldDB" id="A0A673XTK5"/>
<dbReference type="GeneTree" id="ENSGT00940000159515"/>
<gene>
    <name evidence="8" type="primary">PKP3</name>
    <name evidence="8" type="synonym">LOC115167130</name>
</gene>
<dbReference type="Pfam" id="PF00514">
    <property type="entry name" value="Arm"/>
    <property type="match status" value="2"/>
</dbReference>
<sequence>MSATVASESCFLSALQPNTAVTTYAVPSDVQLGPRGSIMDEVERAKRVQQQVHLRLAEKRSSSLTRLNGSNCISPDHGGTMRYNTYNPGFSSKSMVYNTGSRTMKMPPVSQQYLGGGYSSRSAVELGPRYRISQPPVNTDYLHHDDIQLGDYQTSQTRTTRSRSVCQADQEAVVQGVGGLLTLPHQQPNPVASWVARDGMAIEFHSYHGEGIPAPATMRRTLSGTLAGGGSGGWREAEPFYQHSYRGPAHCTISRINNRQQQQQQHLSSASGLQQWQQVSGGGSGSVCGGWGQYQNSLPRPASLHSRKSVGKDTDVPDGGRDSADSNEKLGGMHSLDMPTAVNYLSMSDTAMQVLGAAYIQHQCYHSSDAKNQVRLLKGVPALVQLFSSDSQEVQRNATGATRNLIYENMDNKAALIEAGGIAKLISVLNEPDEELRKNVTGILWNMSSKESLKERLARETLSELTERVLVPLCSGGDSELIRQSPSEADIFYNTTGCLRNLSSVNERTRQQMRDMRGLVDSLVAYIQNSLQDEKAEDKGVENAVGVLRNLSYQLYSEIPSSTLLRLEGPTRARATTETESIGCFTPQSKKAKERRNQELSTFSEVAKQPKGAEWLWHPQVVGLYNRVLQHHETNTATREAAAGALQNITAGETRWASVLSWVALEQERMLPVVLDLLQTQSDQEMRSLTGLLRNLSRHSRNKDDMATKLVNVLVTKLPSDGHQKEPSGEVVVNICGTLNNLVAGNSLAARDITFFDGLPKLVAIKSSHNSRLVNLVCQCSWFCYSLCLLFISNLLSGSCCLTMFLSFYSSGMLKAAKAASTVLFNMFQYNKLHKDYKQKGFTRCDFTDTAI</sequence>
<keyword evidence="4" id="KW-0130">Cell adhesion</keyword>
<evidence type="ECO:0000256" key="5">
    <source>
        <dbReference type="ARBA" id="ARBA00022949"/>
    </source>
</evidence>
<dbReference type="PROSITE" id="PS50176">
    <property type="entry name" value="ARM_REPEAT"/>
    <property type="match status" value="2"/>
</dbReference>
<feature type="repeat" description="ARM" evidence="6">
    <location>
        <begin position="378"/>
        <end position="420"/>
    </location>
</feature>
<feature type="region of interest" description="Disordered" evidence="7">
    <location>
        <begin position="258"/>
        <end position="279"/>
    </location>
</feature>
<evidence type="ECO:0000313" key="8">
    <source>
        <dbReference type="Ensembl" id="ENSSTUP00000024492.1"/>
    </source>
</evidence>
<dbReference type="PANTHER" id="PTHR10372">
    <property type="entry name" value="PLAKOPHILLIN-RELATED"/>
    <property type="match status" value="1"/>
</dbReference>
<dbReference type="Ensembl" id="ENSSTUT00000025684.1">
    <property type="protein sequence ID" value="ENSSTUP00000024492.1"/>
    <property type="gene ID" value="ENSSTUG00000010701.1"/>
</dbReference>
<evidence type="ECO:0000256" key="1">
    <source>
        <dbReference type="ARBA" id="ARBA00004282"/>
    </source>
</evidence>
<dbReference type="GO" id="GO:0005634">
    <property type="term" value="C:nucleus"/>
    <property type="evidence" value="ECO:0007669"/>
    <property type="project" value="TreeGrafter"/>
</dbReference>
<dbReference type="InParanoid" id="A0A673XTK5"/>
<feature type="compositionally biased region" description="Low complexity" evidence="7">
    <location>
        <begin position="260"/>
        <end position="279"/>
    </location>
</feature>
<reference evidence="8" key="2">
    <citation type="submission" date="2025-09" db="UniProtKB">
        <authorList>
            <consortium name="Ensembl"/>
        </authorList>
    </citation>
    <scope>IDENTIFICATION</scope>
</reference>
<feature type="region of interest" description="Disordered" evidence="7">
    <location>
        <begin position="298"/>
        <end position="333"/>
    </location>
</feature>
<dbReference type="GO" id="GO:0005886">
    <property type="term" value="C:plasma membrane"/>
    <property type="evidence" value="ECO:0007669"/>
    <property type="project" value="TreeGrafter"/>
</dbReference>
<dbReference type="Proteomes" id="UP000472277">
    <property type="component" value="Chromosome 29"/>
</dbReference>
<dbReference type="FunCoup" id="A0A673XTK5">
    <property type="interactions" value="823"/>
</dbReference>
<dbReference type="GO" id="GO:0098609">
    <property type="term" value="P:cell-cell adhesion"/>
    <property type="evidence" value="ECO:0007669"/>
    <property type="project" value="InterPro"/>
</dbReference>
<name>A0A673XTK5_SALTR</name>
<dbReference type="Gene3D" id="1.25.10.10">
    <property type="entry name" value="Leucine-rich Repeat Variant"/>
    <property type="match status" value="1"/>
</dbReference>
<protein>
    <submittedName>
        <fullName evidence="8">Plakophilin 3</fullName>
    </submittedName>
</protein>
<dbReference type="InterPro" id="IPR016024">
    <property type="entry name" value="ARM-type_fold"/>
</dbReference>
<keyword evidence="5" id="KW-0965">Cell junction</keyword>
<keyword evidence="9" id="KW-1185">Reference proteome</keyword>
<dbReference type="OMA" id="NRILQNC"/>
<evidence type="ECO:0000256" key="4">
    <source>
        <dbReference type="ARBA" id="ARBA00022889"/>
    </source>
</evidence>
<reference evidence="8" key="1">
    <citation type="submission" date="2025-08" db="UniProtKB">
        <authorList>
            <consortium name="Ensembl"/>
        </authorList>
    </citation>
    <scope>IDENTIFICATION</scope>
</reference>
<dbReference type="SMART" id="SM00185">
    <property type="entry name" value="ARM"/>
    <property type="match status" value="4"/>
</dbReference>
<proteinExistence type="inferred from homology"/>
<dbReference type="GO" id="GO:0005737">
    <property type="term" value="C:cytoplasm"/>
    <property type="evidence" value="ECO:0007669"/>
    <property type="project" value="TreeGrafter"/>
</dbReference>
<dbReference type="InterPro" id="IPR028435">
    <property type="entry name" value="Plakophilin/d_Catenin"/>
</dbReference>
<feature type="compositionally biased region" description="Basic and acidic residues" evidence="7">
    <location>
        <begin position="310"/>
        <end position="328"/>
    </location>
</feature>
<comment type="subcellular location">
    <subcellularLocation>
        <location evidence="1">Cell junction</location>
    </subcellularLocation>
</comment>
<dbReference type="SUPFAM" id="SSF48371">
    <property type="entry name" value="ARM repeat"/>
    <property type="match status" value="1"/>
</dbReference>
<feature type="repeat" description="ARM" evidence="6">
    <location>
        <begin position="420"/>
        <end position="462"/>
    </location>
</feature>
<accession>A0A673XTK5</accession>
<organism evidence="8 9">
    <name type="scientific">Salmo trutta</name>
    <name type="common">Brown trout</name>
    <dbReference type="NCBI Taxonomy" id="8032"/>
    <lineage>
        <taxon>Eukaryota</taxon>
        <taxon>Metazoa</taxon>
        <taxon>Chordata</taxon>
        <taxon>Craniata</taxon>
        <taxon>Vertebrata</taxon>
        <taxon>Euteleostomi</taxon>
        <taxon>Actinopterygii</taxon>
        <taxon>Neopterygii</taxon>
        <taxon>Teleostei</taxon>
        <taxon>Protacanthopterygii</taxon>
        <taxon>Salmoniformes</taxon>
        <taxon>Salmonidae</taxon>
        <taxon>Salmoninae</taxon>
        <taxon>Salmo</taxon>
    </lineage>
</organism>
<evidence type="ECO:0000256" key="7">
    <source>
        <dbReference type="SAM" id="MobiDB-lite"/>
    </source>
</evidence>
<comment type="similarity">
    <text evidence="2">Belongs to the beta-catenin family.</text>
</comment>